<accession>A0A4V2RE95</accession>
<dbReference type="AlphaFoldDB" id="A0A4V2RE95"/>
<protein>
    <submittedName>
        <fullName evidence="2">Uncharacterized protein</fullName>
    </submittedName>
</protein>
<dbReference type="EMBL" id="SLVV01000001">
    <property type="protein sequence ID" value="TCN27830.1"/>
    <property type="molecule type" value="Genomic_DNA"/>
</dbReference>
<organism evidence="2 3">
    <name type="scientific">Mesobacillus foraminis</name>
    <dbReference type="NCBI Taxonomy" id="279826"/>
    <lineage>
        <taxon>Bacteria</taxon>
        <taxon>Bacillati</taxon>
        <taxon>Bacillota</taxon>
        <taxon>Bacilli</taxon>
        <taxon>Bacillales</taxon>
        <taxon>Bacillaceae</taxon>
        <taxon>Mesobacillus</taxon>
    </lineage>
</organism>
<reference evidence="2 3" key="1">
    <citation type="journal article" date="2015" name="Stand. Genomic Sci.">
        <title>Genomic Encyclopedia of Bacterial and Archaeal Type Strains, Phase III: the genomes of soil and plant-associated and newly described type strains.</title>
        <authorList>
            <person name="Whitman W.B."/>
            <person name="Woyke T."/>
            <person name="Klenk H.P."/>
            <person name="Zhou Y."/>
            <person name="Lilburn T.G."/>
            <person name="Beck B.J."/>
            <person name="De Vos P."/>
            <person name="Vandamme P."/>
            <person name="Eisen J.A."/>
            <person name="Garrity G."/>
            <person name="Hugenholtz P."/>
            <person name="Kyrpides N.C."/>
        </authorList>
    </citation>
    <scope>NUCLEOTIDE SEQUENCE [LARGE SCALE GENOMIC DNA]</scope>
    <source>
        <strain evidence="2 3">CV53</strain>
    </source>
</reference>
<gene>
    <name evidence="2" type="ORF">EV146_101158</name>
</gene>
<keyword evidence="3" id="KW-1185">Reference proteome</keyword>
<evidence type="ECO:0000313" key="2">
    <source>
        <dbReference type="EMBL" id="TCN27830.1"/>
    </source>
</evidence>
<dbReference type="RefSeq" id="WP_132000824.1">
    <property type="nucleotide sequence ID" value="NZ_JABUHM010000006.1"/>
</dbReference>
<proteinExistence type="predicted"/>
<evidence type="ECO:0000313" key="3">
    <source>
        <dbReference type="Proteomes" id="UP000295689"/>
    </source>
</evidence>
<dbReference type="Proteomes" id="UP000295689">
    <property type="component" value="Unassembled WGS sequence"/>
</dbReference>
<sequence>MLSSKWNSRGYATKKKKKEEKRSFVQQAGDGIKNQQNTIQKAVGRDTTAVAVLGISVAIGNTNINVPINVPIANQGTGGDINKESGPGNLFDKDEAEFDLF</sequence>
<feature type="region of interest" description="Disordered" evidence="1">
    <location>
        <begin position="1"/>
        <end position="29"/>
    </location>
</feature>
<comment type="caution">
    <text evidence="2">The sequence shown here is derived from an EMBL/GenBank/DDBJ whole genome shotgun (WGS) entry which is preliminary data.</text>
</comment>
<evidence type="ECO:0000256" key="1">
    <source>
        <dbReference type="SAM" id="MobiDB-lite"/>
    </source>
</evidence>
<name>A0A4V2RE95_9BACI</name>